<feature type="transmembrane region" description="Helical" evidence="1">
    <location>
        <begin position="42"/>
        <end position="65"/>
    </location>
</feature>
<dbReference type="Proteomes" id="UP001175271">
    <property type="component" value="Unassembled WGS sequence"/>
</dbReference>
<feature type="transmembrane region" description="Helical" evidence="1">
    <location>
        <begin position="86"/>
        <end position="109"/>
    </location>
</feature>
<name>A0AA39I3G6_9BILA</name>
<protein>
    <submittedName>
        <fullName evidence="2">Uncharacterized protein</fullName>
    </submittedName>
</protein>
<organism evidence="2 3">
    <name type="scientific">Steinernema hermaphroditum</name>
    <dbReference type="NCBI Taxonomy" id="289476"/>
    <lineage>
        <taxon>Eukaryota</taxon>
        <taxon>Metazoa</taxon>
        <taxon>Ecdysozoa</taxon>
        <taxon>Nematoda</taxon>
        <taxon>Chromadorea</taxon>
        <taxon>Rhabditida</taxon>
        <taxon>Tylenchina</taxon>
        <taxon>Panagrolaimomorpha</taxon>
        <taxon>Strongyloidoidea</taxon>
        <taxon>Steinernematidae</taxon>
        <taxon>Steinernema</taxon>
    </lineage>
</organism>
<evidence type="ECO:0000256" key="1">
    <source>
        <dbReference type="SAM" id="Phobius"/>
    </source>
</evidence>
<gene>
    <name evidence="2" type="ORF">QR680_012279</name>
</gene>
<proteinExistence type="predicted"/>
<dbReference type="EMBL" id="JAUCMV010000002">
    <property type="protein sequence ID" value="KAK0416069.1"/>
    <property type="molecule type" value="Genomic_DNA"/>
</dbReference>
<reference evidence="2" key="1">
    <citation type="submission" date="2023-06" db="EMBL/GenBank/DDBJ databases">
        <title>Genomic analysis of the entomopathogenic nematode Steinernema hermaphroditum.</title>
        <authorList>
            <person name="Schwarz E.M."/>
            <person name="Heppert J.K."/>
            <person name="Baniya A."/>
            <person name="Schwartz H.T."/>
            <person name="Tan C.-H."/>
            <person name="Antoshechkin I."/>
            <person name="Sternberg P.W."/>
            <person name="Goodrich-Blair H."/>
            <person name="Dillman A.R."/>
        </authorList>
    </citation>
    <scope>NUCLEOTIDE SEQUENCE</scope>
    <source>
        <strain evidence="2">PS9179</strain>
        <tissue evidence="2">Whole animal</tissue>
    </source>
</reference>
<sequence length="166" mass="18326">MGHPELLICGIIKILVILLTIAVLILLDPDYVTAYISVNYEIVFIYIVSALTLLYCLVSIVMYVLMFRRDSSKEDGELERITNCSLSEIVLATAGIMGWVIVCGIGGNVSQRTIIETGERFGWLAACAGINTAMFLGIAIVFCIYVVNNKIVQREKADYIPGGRIR</sequence>
<accession>A0AA39I3G6</accession>
<keyword evidence="1" id="KW-1133">Transmembrane helix</keyword>
<evidence type="ECO:0000313" key="2">
    <source>
        <dbReference type="EMBL" id="KAK0416069.1"/>
    </source>
</evidence>
<feature type="transmembrane region" description="Helical" evidence="1">
    <location>
        <begin position="121"/>
        <end position="147"/>
    </location>
</feature>
<feature type="transmembrane region" description="Helical" evidence="1">
    <location>
        <begin position="7"/>
        <end position="27"/>
    </location>
</feature>
<keyword evidence="1" id="KW-0812">Transmembrane</keyword>
<keyword evidence="3" id="KW-1185">Reference proteome</keyword>
<evidence type="ECO:0000313" key="3">
    <source>
        <dbReference type="Proteomes" id="UP001175271"/>
    </source>
</evidence>
<comment type="caution">
    <text evidence="2">The sequence shown here is derived from an EMBL/GenBank/DDBJ whole genome shotgun (WGS) entry which is preliminary data.</text>
</comment>
<keyword evidence="1" id="KW-0472">Membrane</keyword>
<dbReference type="AlphaFoldDB" id="A0AA39I3G6"/>